<dbReference type="EMBL" id="CABFJX010000008">
    <property type="protein sequence ID" value="VTT57125.1"/>
    <property type="molecule type" value="Genomic_DNA"/>
</dbReference>
<dbReference type="Pfam" id="PF08546">
    <property type="entry name" value="ApbA_C"/>
    <property type="match status" value="1"/>
</dbReference>
<dbReference type="InterPro" id="IPR036291">
    <property type="entry name" value="NAD(P)-bd_dom_sf"/>
</dbReference>
<dbReference type="InterPro" id="IPR013752">
    <property type="entry name" value="KPA_reductase"/>
</dbReference>
<proteinExistence type="predicted"/>
<dbReference type="PANTHER" id="PTHR21708:SF30">
    <property type="entry name" value="2-DEHYDROPANTOATE 2-REDUCTASE-RELATED"/>
    <property type="match status" value="1"/>
</dbReference>
<name>A0A5Q3D618_FUSFU</name>
<accession>A0A5Q3D618</accession>
<protein>
    <submittedName>
        <fullName evidence="1">Uncharacterized protein</fullName>
    </submittedName>
</protein>
<dbReference type="Gene3D" id="3.40.50.720">
    <property type="entry name" value="NAD(P)-binding Rossmann-like Domain"/>
    <property type="match status" value="1"/>
</dbReference>
<dbReference type="InterPro" id="IPR013332">
    <property type="entry name" value="KPR_N"/>
</dbReference>
<dbReference type="InterPro" id="IPR051402">
    <property type="entry name" value="KPR-Related"/>
</dbReference>
<dbReference type="Pfam" id="PF02558">
    <property type="entry name" value="ApbA"/>
    <property type="match status" value="1"/>
</dbReference>
<reference evidence="1" key="1">
    <citation type="submission" date="2019-05" db="EMBL/GenBank/DDBJ databases">
        <authorList>
            <person name="Piombo E."/>
        </authorList>
    </citation>
    <scope>NUCLEOTIDE SEQUENCE</scope>
    <source>
        <strain evidence="1">C2S</strain>
    </source>
</reference>
<dbReference type="SUPFAM" id="SSF51735">
    <property type="entry name" value="NAD(P)-binding Rossmann-fold domains"/>
    <property type="match status" value="1"/>
</dbReference>
<dbReference type="Proteomes" id="UP000760494">
    <property type="component" value="Unassembled WGS sequence"/>
</dbReference>
<comment type="caution">
    <text evidence="1">The sequence shown here is derived from an EMBL/GenBank/DDBJ whole genome shotgun (WGS) entry which is preliminary data.</text>
</comment>
<gene>
    <name evidence="1" type="ORF">C2S_13499</name>
</gene>
<dbReference type="PROSITE" id="PS51257">
    <property type="entry name" value="PROKAR_LIPOPROTEIN"/>
    <property type="match status" value="1"/>
</dbReference>
<dbReference type="InterPro" id="IPR013328">
    <property type="entry name" value="6PGD_dom2"/>
</dbReference>
<evidence type="ECO:0000313" key="2">
    <source>
        <dbReference type="Proteomes" id="UP000760494"/>
    </source>
</evidence>
<dbReference type="Gene3D" id="1.10.1040.10">
    <property type="entry name" value="N-(1-d-carboxylethyl)-l-norvaline Dehydrogenase, domain 2"/>
    <property type="match status" value="1"/>
</dbReference>
<organism evidence="1 2">
    <name type="scientific">Fusarium fujikuroi</name>
    <name type="common">Bakanae and foot rot disease fungus</name>
    <name type="synonym">Gibberella fujikuroi</name>
    <dbReference type="NCBI Taxonomy" id="5127"/>
    <lineage>
        <taxon>Eukaryota</taxon>
        <taxon>Fungi</taxon>
        <taxon>Dikarya</taxon>
        <taxon>Ascomycota</taxon>
        <taxon>Pezizomycotina</taxon>
        <taxon>Sordariomycetes</taxon>
        <taxon>Hypocreomycetidae</taxon>
        <taxon>Hypocreales</taxon>
        <taxon>Nectriaceae</taxon>
        <taxon>Fusarium</taxon>
        <taxon>Fusarium fujikuroi species complex</taxon>
    </lineage>
</organism>
<dbReference type="GO" id="GO:0005737">
    <property type="term" value="C:cytoplasm"/>
    <property type="evidence" value="ECO:0007669"/>
    <property type="project" value="TreeGrafter"/>
</dbReference>
<dbReference type="PANTHER" id="PTHR21708">
    <property type="entry name" value="PROBABLE 2-DEHYDROPANTOATE 2-REDUCTASE"/>
    <property type="match status" value="1"/>
</dbReference>
<dbReference type="InterPro" id="IPR008927">
    <property type="entry name" value="6-PGluconate_DH-like_C_sf"/>
</dbReference>
<dbReference type="SUPFAM" id="SSF48179">
    <property type="entry name" value="6-phosphogluconate dehydrogenase C-terminal domain-like"/>
    <property type="match status" value="1"/>
</dbReference>
<sequence length="378" mass="41418">MDKARILLVGCGGIGCIAALNLEFGGRAEVTAVLRSSYQIVKERGFTINSVDHGQILSFRPTEILPSIPDASKSSISPFDYIICATKNIPVISTPVADLIRPAVTAGHTTILLLQNGLNIQVPVQEAFPDNVILSGISMCGSSEPKSGIIEHNLHDELRIGPFEDSGNAAERAKDLVARFNAGGRCTCHYDDNVTFSRWKKLLYNAVYNPVGALTRLDTGDMQLCPGLVDEVIRPGMKEIQAAAAAYGQELTDEMVEATIVTEPIDAHVSPSMLIDVRKVSVLSPCLPTRHLMTPPFSAHPYKHTIAMIHMLSTFLTQKKTVLNLPQEQYIEVENLLGEPLRAAQARRVPTPILQNHYSLASSYQWKLHSKKDVSETR</sequence>
<evidence type="ECO:0000313" key="1">
    <source>
        <dbReference type="EMBL" id="VTT57125.1"/>
    </source>
</evidence>
<dbReference type="AlphaFoldDB" id="A0A5Q3D618"/>